<dbReference type="FunFam" id="2.160.20.10:FF:000001">
    <property type="entry name" value="Pectinesterase"/>
    <property type="match status" value="1"/>
</dbReference>
<feature type="active site" evidence="12">
    <location>
        <position position="396"/>
    </location>
</feature>
<evidence type="ECO:0000256" key="7">
    <source>
        <dbReference type="ARBA" id="ARBA00022525"/>
    </source>
</evidence>
<comment type="similarity">
    <text evidence="4">In the C-terminal section; belongs to the pectinesterase family.</text>
</comment>
<dbReference type="GO" id="GO:0045490">
    <property type="term" value="P:pectin catabolic process"/>
    <property type="evidence" value="ECO:0007669"/>
    <property type="project" value="UniProtKB-UniRule"/>
</dbReference>
<comment type="caution">
    <text evidence="16">The sequence shown here is derived from an EMBL/GenBank/DDBJ whole genome shotgun (WGS) entry which is preliminary data.</text>
</comment>
<organism evidence="16 17">
    <name type="scientific">Cinchona calisaya</name>
    <dbReference type="NCBI Taxonomy" id="153742"/>
    <lineage>
        <taxon>Eukaryota</taxon>
        <taxon>Viridiplantae</taxon>
        <taxon>Streptophyta</taxon>
        <taxon>Embryophyta</taxon>
        <taxon>Tracheophyta</taxon>
        <taxon>Spermatophyta</taxon>
        <taxon>Magnoliopsida</taxon>
        <taxon>eudicotyledons</taxon>
        <taxon>Gunneridae</taxon>
        <taxon>Pentapetalae</taxon>
        <taxon>asterids</taxon>
        <taxon>lamiids</taxon>
        <taxon>Gentianales</taxon>
        <taxon>Rubiaceae</taxon>
        <taxon>Cinchonoideae</taxon>
        <taxon>Cinchoneae</taxon>
        <taxon>Cinchona</taxon>
    </lineage>
</organism>
<dbReference type="InterPro" id="IPR011050">
    <property type="entry name" value="Pectin_lyase_fold/virulence"/>
</dbReference>
<reference evidence="16 17" key="1">
    <citation type="submission" date="2024-11" db="EMBL/GenBank/DDBJ databases">
        <title>A near-complete genome assembly of Cinchona calisaya.</title>
        <authorList>
            <person name="Lian D.C."/>
            <person name="Zhao X.W."/>
            <person name="Wei L."/>
        </authorList>
    </citation>
    <scope>NUCLEOTIDE SEQUENCE [LARGE SCALE GENOMIC DNA]</scope>
    <source>
        <tissue evidence="16">Nenye</tissue>
    </source>
</reference>
<comment type="similarity">
    <text evidence="3">In the N-terminal section; belongs to the PMEI family.</text>
</comment>
<comment type="subcellular location">
    <subcellularLocation>
        <location evidence="1 13">Secreted</location>
        <location evidence="1 13">Cell wall</location>
    </subcellularLocation>
</comment>
<evidence type="ECO:0000313" key="16">
    <source>
        <dbReference type="EMBL" id="KAL3503448.1"/>
    </source>
</evidence>
<dbReference type="PANTHER" id="PTHR31707">
    <property type="entry name" value="PECTINESTERASE"/>
    <property type="match status" value="1"/>
</dbReference>
<feature type="transmembrane region" description="Helical" evidence="14">
    <location>
        <begin position="21"/>
        <end position="39"/>
    </location>
</feature>
<evidence type="ECO:0000256" key="6">
    <source>
        <dbReference type="ARBA" id="ARBA00022512"/>
    </source>
</evidence>
<gene>
    <name evidence="16" type="ORF">ACH5RR_037897</name>
</gene>
<evidence type="ECO:0000256" key="5">
    <source>
        <dbReference type="ARBA" id="ARBA00013229"/>
    </source>
</evidence>
<evidence type="ECO:0000256" key="14">
    <source>
        <dbReference type="SAM" id="Phobius"/>
    </source>
</evidence>
<evidence type="ECO:0000256" key="8">
    <source>
        <dbReference type="ARBA" id="ARBA00022801"/>
    </source>
</evidence>
<protein>
    <recommendedName>
        <fullName evidence="5 13">Pectinesterase</fullName>
        <ecNumber evidence="5 13">3.1.1.11</ecNumber>
    </recommendedName>
</protein>
<dbReference type="InterPro" id="IPR012334">
    <property type="entry name" value="Pectin_lyas_fold"/>
</dbReference>
<sequence length="558" mass="61689">MTSTHQPLLDPSNRSITNCKTLYFVITICVITLLAMFSVEHLNPNLFKTISHSDLSDSPNLCQHSHDPQQCLTFVSEVVVSDGLTQQNATALLKRFLMKYIHQMNNAHRETEKVKNQINDQTEKGALEDCLELIDLSIDRISDSIIALDSFTSMSYDPNAQTWLSGVLTNQVTCLEGLKGAGKILMERVIQDLISRARASLAMLADVKTATNEEEMLQQPLKGKMPSWLKLRDRKLLEKSAKDIKADAVVAQDGTGDYKNVSEAVAAAPDKSNKRYVIYVKKGTYVENVEVSKKKQNLMIVGDGMDLSIITGSLNVVDGSTTFRSATLAAVGDGFILQDICIQNTAGPEKHQAVALRVGADQSVINRCRIDAYQDTLYSHSLRQFYRDCNITGTVDFIFGNAAVVLQNCTLIPRKPMESQQNMVTAQGRTDPNQNTGTSIQYCEIIASEDLENVTTSFPTYLGRPWKEYARVAVMQSYIGDEIDPAGWSVWSGDFALKTLYFGEYMNRGPGAGTAKRVNWTGFHVITDPAEAMKFTVAELIQGGQWLQSAGVAYTEGL</sequence>
<dbReference type="EMBL" id="JBJUIK010000015">
    <property type="protein sequence ID" value="KAL3503448.1"/>
    <property type="molecule type" value="Genomic_DNA"/>
</dbReference>
<dbReference type="NCBIfam" id="TIGR01614">
    <property type="entry name" value="PME_inhib"/>
    <property type="match status" value="1"/>
</dbReference>
<dbReference type="GO" id="GO:0030599">
    <property type="term" value="F:pectinesterase activity"/>
    <property type="evidence" value="ECO:0007669"/>
    <property type="project" value="UniProtKB-UniRule"/>
</dbReference>
<dbReference type="SUPFAM" id="SSF51126">
    <property type="entry name" value="Pectin lyase-like"/>
    <property type="match status" value="1"/>
</dbReference>
<accession>A0ABD2YD12</accession>
<dbReference type="InterPro" id="IPR018040">
    <property type="entry name" value="Pectinesterase_Tyr_AS"/>
</dbReference>
<comment type="function">
    <text evidence="13">Acts in the modification of cell walls via demethylesterification of cell wall pectin.</text>
</comment>
<keyword evidence="6 13" id="KW-0134">Cell wall</keyword>
<evidence type="ECO:0000256" key="4">
    <source>
        <dbReference type="ARBA" id="ARBA00007786"/>
    </source>
</evidence>
<evidence type="ECO:0000313" key="17">
    <source>
        <dbReference type="Proteomes" id="UP001630127"/>
    </source>
</evidence>
<dbReference type="InterPro" id="IPR000070">
    <property type="entry name" value="Pectinesterase_cat"/>
</dbReference>
<keyword evidence="8 13" id="KW-0378">Hydrolase</keyword>
<dbReference type="Pfam" id="PF04043">
    <property type="entry name" value="PMEI"/>
    <property type="match status" value="1"/>
</dbReference>
<evidence type="ECO:0000256" key="2">
    <source>
        <dbReference type="ARBA" id="ARBA00005184"/>
    </source>
</evidence>
<evidence type="ECO:0000256" key="13">
    <source>
        <dbReference type="RuleBase" id="RU000589"/>
    </source>
</evidence>
<dbReference type="PROSITE" id="PS00503">
    <property type="entry name" value="PECTINESTERASE_2"/>
    <property type="match status" value="1"/>
</dbReference>
<dbReference type="Gene3D" id="1.20.140.40">
    <property type="entry name" value="Invertase/pectin methylesterase inhibitor family protein"/>
    <property type="match status" value="1"/>
</dbReference>
<keyword evidence="14" id="KW-1133">Transmembrane helix</keyword>
<keyword evidence="10 13" id="KW-0961">Cell wall biogenesis/degradation</keyword>
<evidence type="ECO:0000256" key="9">
    <source>
        <dbReference type="ARBA" id="ARBA00023085"/>
    </source>
</evidence>
<dbReference type="InterPro" id="IPR006501">
    <property type="entry name" value="Pectinesterase_inhib_dom"/>
</dbReference>
<dbReference type="InterPro" id="IPR033131">
    <property type="entry name" value="Pectinesterase_Asp_AS"/>
</dbReference>
<name>A0ABD2YD12_9GENT</name>
<dbReference type="GO" id="GO:0042545">
    <property type="term" value="P:cell wall modification"/>
    <property type="evidence" value="ECO:0007669"/>
    <property type="project" value="UniProtKB-UniRule"/>
</dbReference>
<keyword evidence="14" id="KW-0812">Transmembrane</keyword>
<proteinExistence type="inferred from homology"/>
<evidence type="ECO:0000256" key="3">
    <source>
        <dbReference type="ARBA" id="ARBA00006027"/>
    </source>
</evidence>
<evidence type="ECO:0000259" key="15">
    <source>
        <dbReference type="SMART" id="SM00856"/>
    </source>
</evidence>
<dbReference type="SUPFAM" id="SSF101148">
    <property type="entry name" value="Plant invertase/pectin methylesterase inhibitor"/>
    <property type="match status" value="1"/>
</dbReference>
<evidence type="ECO:0000256" key="11">
    <source>
        <dbReference type="ARBA" id="ARBA00047928"/>
    </source>
</evidence>
<keyword evidence="14" id="KW-0472">Membrane</keyword>
<feature type="domain" description="Pectinesterase inhibitor" evidence="15">
    <location>
        <begin position="51"/>
        <end position="203"/>
    </location>
</feature>
<evidence type="ECO:0000256" key="10">
    <source>
        <dbReference type="ARBA" id="ARBA00023316"/>
    </source>
</evidence>
<dbReference type="AlphaFoldDB" id="A0ABD2YD12"/>
<evidence type="ECO:0000256" key="1">
    <source>
        <dbReference type="ARBA" id="ARBA00004191"/>
    </source>
</evidence>
<dbReference type="CDD" id="cd15799">
    <property type="entry name" value="PMEI-like_4"/>
    <property type="match status" value="1"/>
</dbReference>
<dbReference type="EC" id="3.1.1.11" evidence="5 13"/>
<evidence type="ECO:0000256" key="12">
    <source>
        <dbReference type="PROSITE-ProRule" id="PRU10040"/>
    </source>
</evidence>
<comment type="catalytic activity">
    <reaction evidence="11 13">
        <text>[(1-&gt;4)-alpha-D-galacturonosyl methyl ester](n) + n H2O = [(1-&gt;4)-alpha-D-galacturonosyl](n) + n methanol + n H(+)</text>
        <dbReference type="Rhea" id="RHEA:22380"/>
        <dbReference type="Rhea" id="RHEA-COMP:14570"/>
        <dbReference type="Rhea" id="RHEA-COMP:14573"/>
        <dbReference type="ChEBI" id="CHEBI:15377"/>
        <dbReference type="ChEBI" id="CHEBI:15378"/>
        <dbReference type="ChEBI" id="CHEBI:17790"/>
        <dbReference type="ChEBI" id="CHEBI:140522"/>
        <dbReference type="ChEBI" id="CHEBI:140523"/>
        <dbReference type="EC" id="3.1.1.11"/>
    </reaction>
</comment>
<dbReference type="Proteomes" id="UP001630127">
    <property type="component" value="Unassembled WGS sequence"/>
</dbReference>
<dbReference type="Pfam" id="PF01095">
    <property type="entry name" value="Pectinesterase"/>
    <property type="match status" value="1"/>
</dbReference>
<keyword evidence="17" id="KW-1185">Reference proteome</keyword>
<dbReference type="Gene3D" id="2.160.20.10">
    <property type="entry name" value="Single-stranded right-handed beta-helix, Pectin lyase-like"/>
    <property type="match status" value="1"/>
</dbReference>
<dbReference type="InterPro" id="IPR035513">
    <property type="entry name" value="Invertase/methylesterase_inhib"/>
</dbReference>
<comment type="pathway">
    <text evidence="2 13">Glycan metabolism; pectin degradation; 2-dehydro-3-deoxy-D-gluconate from pectin: step 1/5.</text>
</comment>
<keyword evidence="9 13" id="KW-0063">Aspartyl esterase</keyword>
<keyword evidence="7 13" id="KW-0964">Secreted</keyword>
<dbReference type="PROSITE" id="PS00800">
    <property type="entry name" value="PECTINESTERASE_1"/>
    <property type="match status" value="1"/>
</dbReference>
<dbReference type="SMART" id="SM00856">
    <property type="entry name" value="PMEI"/>
    <property type="match status" value="1"/>
</dbReference>